<proteinExistence type="inferred from homology"/>
<accession>A0A1I5PFJ2</accession>
<evidence type="ECO:0000313" key="6">
    <source>
        <dbReference type="EMBL" id="SFP32878.1"/>
    </source>
</evidence>
<dbReference type="GeneID" id="99657144"/>
<dbReference type="InterPro" id="IPR036651">
    <property type="entry name" value="Gln_synt_N_sf"/>
</dbReference>
<evidence type="ECO:0000256" key="1">
    <source>
        <dbReference type="ARBA" id="ARBA00009897"/>
    </source>
</evidence>
<organism evidence="6 7">
    <name type="scientific">Actinomadura madurae</name>
    <dbReference type="NCBI Taxonomy" id="1993"/>
    <lineage>
        <taxon>Bacteria</taxon>
        <taxon>Bacillati</taxon>
        <taxon>Actinomycetota</taxon>
        <taxon>Actinomycetes</taxon>
        <taxon>Streptosporangiales</taxon>
        <taxon>Thermomonosporaceae</taxon>
        <taxon>Actinomadura</taxon>
    </lineage>
</organism>
<evidence type="ECO:0000259" key="5">
    <source>
        <dbReference type="PROSITE" id="PS51987"/>
    </source>
</evidence>
<sequence length="454" mass="49436">MTGEERLDVADLSGGEFDTVVIAGIDMYGRLTGKRIPVRRWKETAAEGLHICTCVYAWDFAQDLGALRVDYAGDHTGWHDFRLVPDVTTLRRAAWLDRTAIVLADSVEEHGDALVPVAPRSILRAALDRTTAAGRRAFVATELEFHLYKGTPSELRARGHRDLVPTTDVHSDYNIIEGDLYEPFFGRLRAVLEASGVPVEVAQVEYGHGQWEINLEYADPLEMADRHALFKHVVRAVAARDGMTATFMPRPLTGGMGSSCHVHVSLQDLAGRPLFHDPGADRTVSATMRQAVGGVLHLAGDLMLLYAPTVNAMRRLRTQDFAGNGITWGYDNRTTTCRLITGAPAANRIEMRLPGADTNPYLAIAGVLASVGLGIDRELDPGPPLVGNGYAGSSPAGLPLTLGDAAAAFRASRTAREVLGDDVVEHYAAVGEHEWTTFLDAVSDWDRDRYLDSI</sequence>
<dbReference type="AlphaFoldDB" id="A0A1I5PFJ2"/>
<evidence type="ECO:0000313" key="7">
    <source>
        <dbReference type="Proteomes" id="UP000183413"/>
    </source>
</evidence>
<dbReference type="eggNOG" id="COG0174">
    <property type="taxonomic scope" value="Bacteria"/>
</dbReference>
<evidence type="ECO:0000256" key="4">
    <source>
        <dbReference type="RuleBase" id="RU000384"/>
    </source>
</evidence>
<gene>
    <name evidence="6" type="ORF">SAMN04489713_113124</name>
</gene>
<dbReference type="SUPFAM" id="SSF55931">
    <property type="entry name" value="Glutamine synthetase/guanido kinase"/>
    <property type="match status" value="1"/>
</dbReference>
<dbReference type="PANTHER" id="PTHR43785">
    <property type="entry name" value="GAMMA-GLUTAMYLPUTRESCINE SYNTHETASE"/>
    <property type="match status" value="1"/>
</dbReference>
<dbReference type="GO" id="GO:0006542">
    <property type="term" value="P:glutamine biosynthetic process"/>
    <property type="evidence" value="ECO:0007669"/>
    <property type="project" value="InterPro"/>
</dbReference>
<keyword evidence="2" id="KW-0436">Ligase</keyword>
<protein>
    <submittedName>
        <fullName evidence="6">L-glutamine synthetase</fullName>
    </submittedName>
</protein>
<dbReference type="GO" id="GO:0004356">
    <property type="term" value="F:glutamine synthetase activity"/>
    <property type="evidence" value="ECO:0007669"/>
    <property type="project" value="InterPro"/>
</dbReference>
<evidence type="ECO:0000256" key="2">
    <source>
        <dbReference type="ARBA" id="ARBA00022598"/>
    </source>
</evidence>
<keyword evidence="7" id="KW-1185">Reference proteome</keyword>
<name>A0A1I5PFJ2_9ACTN</name>
<comment type="similarity">
    <text evidence="1 3 4">Belongs to the glutamine synthetase family.</text>
</comment>
<dbReference type="InterPro" id="IPR014746">
    <property type="entry name" value="Gln_synth/guanido_kin_cat_dom"/>
</dbReference>
<dbReference type="STRING" id="1993.SAMN04489713_113124"/>
<feature type="domain" description="GS catalytic" evidence="5">
    <location>
        <begin position="119"/>
        <end position="454"/>
    </location>
</feature>
<dbReference type="PROSITE" id="PS51987">
    <property type="entry name" value="GS_CATALYTIC"/>
    <property type="match status" value="1"/>
</dbReference>
<dbReference type="Pfam" id="PF00120">
    <property type="entry name" value="Gln-synt_C"/>
    <property type="match status" value="1"/>
</dbReference>
<dbReference type="Gene3D" id="3.30.590.10">
    <property type="entry name" value="Glutamine synthetase/guanido kinase, catalytic domain"/>
    <property type="match status" value="1"/>
</dbReference>
<dbReference type="OrthoDB" id="9807095at2"/>
<dbReference type="EMBL" id="FOVH01000013">
    <property type="protein sequence ID" value="SFP32878.1"/>
    <property type="molecule type" value="Genomic_DNA"/>
</dbReference>
<dbReference type="PANTHER" id="PTHR43785:SF12">
    <property type="entry name" value="TYPE-1 GLUTAMINE SYNTHETASE 2"/>
    <property type="match status" value="1"/>
</dbReference>
<reference evidence="6 7" key="1">
    <citation type="submission" date="2016-10" db="EMBL/GenBank/DDBJ databases">
        <authorList>
            <person name="de Groot N.N."/>
        </authorList>
    </citation>
    <scope>NUCLEOTIDE SEQUENCE [LARGE SCALE GENOMIC DNA]</scope>
    <source>
        <strain evidence="6 7">DSM 43067</strain>
    </source>
</reference>
<dbReference type="Gene3D" id="3.10.20.70">
    <property type="entry name" value="Glutamine synthetase, N-terminal domain"/>
    <property type="match status" value="1"/>
</dbReference>
<evidence type="ECO:0000256" key="3">
    <source>
        <dbReference type="PROSITE-ProRule" id="PRU01331"/>
    </source>
</evidence>
<dbReference type="SMART" id="SM01230">
    <property type="entry name" value="Gln-synt_C"/>
    <property type="match status" value="1"/>
</dbReference>
<dbReference type="InParanoid" id="A0A1I5PFJ2"/>
<dbReference type="SUPFAM" id="SSF54368">
    <property type="entry name" value="Glutamine synthetase, N-terminal domain"/>
    <property type="match status" value="1"/>
</dbReference>
<dbReference type="InterPro" id="IPR008146">
    <property type="entry name" value="Gln_synth_cat_dom"/>
</dbReference>
<dbReference type="FunCoup" id="A0A1I5PFJ2">
    <property type="interactions" value="239"/>
</dbReference>
<dbReference type="RefSeq" id="WP_075023248.1">
    <property type="nucleotide sequence ID" value="NZ_CP083237.1"/>
</dbReference>
<dbReference type="Proteomes" id="UP000183413">
    <property type="component" value="Unassembled WGS sequence"/>
</dbReference>